<keyword evidence="3" id="KW-1185">Reference proteome</keyword>
<evidence type="ECO:0000259" key="1">
    <source>
        <dbReference type="Pfam" id="PF03779"/>
    </source>
</evidence>
<evidence type="ECO:0000313" key="2">
    <source>
        <dbReference type="EMBL" id="AKT38970.1"/>
    </source>
</evidence>
<evidence type="ECO:0000313" key="3">
    <source>
        <dbReference type="Proteomes" id="UP000067626"/>
    </source>
</evidence>
<proteinExistence type="predicted"/>
<reference evidence="2 3" key="1">
    <citation type="submission" date="2015-07" db="EMBL/GenBank/DDBJ databases">
        <title>Genome analysis of myxobacterium Chondromyces crocatus Cm c5 reveals a high potential for natural compound synthesis and the genetic basis for the loss of fruiting body formation.</title>
        <authorList>
            <person name="Zaburannyi N."/>
            <person name="Bunk B."/>
            <person name="Maier J."/>
            <person name="Overmann J."/>
            <person name="Mueller R."/>
        </authorList>
    </citation>
    <scope>NUCLEOTIDE SEQUENCE [LARGE SCALE GENOMIC DNA]</scope>
    <source>
        <strain evidence="2 3">Cm c5</strain>
    </source>
</reference>
<dbReference type="InterPro" id="IPR005530">
    <property type="entry name" value="SPW"/>
</dbReference>
<feature type="domain" description="SPW repeat-containing integral membrane" evidence="1">
    <location>
        <begin position="126"/>
        <end position="224"/>
    </location>
</feature>
<name>A0A0K1EDL7_CHOCO</name>
<dbReference type="OrthoDB" id="5517123at2"/>
<protein>
    <recommendedName>
        <fullName evidence="1">SPW repeat-containing integral membrane domain-containing protein</fullName>
    </recommendedName>
</protein>
<organism evidence="2 3">
    <name type="scientific">Chondromyces crocatus</name>
    <dbReference type="NCBI Taxonomy" id="52"/>
    <lineage>
        <taxon>Bacteria</taxon>
        <taxon>Pseudomonadati</taxon>
        <taxon>Myxococcota</taxon>
        <taxon>Polyangia</taxon>
        <taxon>Polyangiales</taxon>
        <taxon>Polyangiaceae</taxon>
        <taxon>Chondromyces</taxon>
    </lineage>
</organism>
<gene>
    <name evidence="2" type="ORF">CMC5_031170</name>
</gene>
<dbReference type="KEGG" id="ccro:CMC5_031170"/>
<dbReference type="RefSeq" id="WP_156338614.1">
    <property type="nucleotide sequence ID" value="NZ_CP012159.1"/>
</dbReference>
<dbReference type="Proteomes" id="UP000067626">
    <property type="component" value="Chromosome"/>
</dbReference>
<dbReference type="Pfam" id="PF03779">
    <property type="entry name" value="SPW"/>
    <property type="match status" value="1"/>
</dbReference>
<dbReference type="AlphaFoldDB" id="A0A0K1EDL7"/>
<sequence length="240" mass="25732">MDQQVQRDVRSAISTAYGLMQHTRTQHAGGMARALGGLEDRLRYIEGRLGGPDSELLGPIDLSEEIAEIKAHMSEPVAPLVDQLNALIRDVHRLERRISRLASREIASRSLLGVLPLARVIPQDVHSVVDYASGLTAAAGIFARTPEARVCSALLGASAIGVAATTDYRLSVEKVIPIEAHEVIDYAWGASAIAAPFVLGYHRKDPIAAALHVFTGALSIVTALFTDYRAAAGVGRPGWR</sequence>
<accession>A0A0K1EDL7</accession>
<dbReference type="EMBL" id="CP012159">
    <property type="protein sequence ID" value="AKT38970.1"/>
    <property type="molecule type" value="Genomic_DNA"/>
</dbReference>